<dbReference type="InterPro" id="IPR050154">
    <property type="entry name" value="UbiB_kinase"/>
</dbReference>
<comment type="similarity">
    <text evidence="1">Belongs to the protein kinase superfamily. ADCK protein kinase family.</text>
</comment>
<dbReference type="GO" id="GO:0009507">
    <property type="term" value="C:chloroplast"/>
    <property type="evidence" value="ECO:0007669"/>
    <property type="project" value="TreeGrafter"/>
</dbReference>
<feature type="region of interest" description="Disordered" evidence="2">
    <location>
        <begin position="20"/>
        <end position="81"/>
    </location>
</feature>
<dbReference type="PANTHER" id="PTHR10566">
    <property type="entry name" value="CHAPERONE-ACTIVITY OF BC1 COMPLEX CABC1 -RELATED"/>
    <property type="match status" value="1"/>
</dbReference>
<comment type="caution">
    <text evidence="4">The sequence shown here is derived from an EMBL/GenBank/DDBJ whole genome shotgun (WGS) entry which is preliminary data.</text>
</comment>
<gene>
    <name evidence="4" type="ORF">COCNU_09G009110</name>
</gene>
<accession>A0A8K0IKQ2</accession>
<dbReference type="Proteomes" id="UP000797356">
    <property type="component" value="Chromosome 9"/>
</dbReference>
<feature type="compositionally biased region" description="Polar residues" evidence="2">
    <location>
        <begin position="63"/>
        <end position="74"/>
    </location>
</feature>
<dbReference type="OrthoDB" id="427480at2759"/>
<evidence type="ECO:0000313" key="4">
    <source>
        <dbReference type="EMBL" id="KAG1361448.1"/>
    </source>
</evidence>
<dbReference type="InterPro" id="IPR004147">
    <property type="entry name" value="ABC1_dom"/>
</dbReference>
<evidence type="ECO:0000259" key="3">
    <source>
        <dbReference type="Pfam" id="PF03109"/>
    </source>
</evidence>
<evidence type="ECO:0000256" key="1">
    <source>
        <dbReference type="ARBA" id="ARBA00009670"/>
    </source>
</evidence>
<organism evidence="4 5">
    <name type="scientific">Cocos nucifera</name>
    <name type="common">Coconut palm</name>
    <dbReference type="NCBI Taxonomy" id="13894"/>
    <lineage>
        <taxon>Eukaryota</taxon>
        <taxon>Viridiplantae</taxon>
        <taxon>Streptophyta</taxon>
        <taxon>Embryophyta</taxon>
        <taxon>Tracheophyta</taxon>
        <taxon>Spermatophyta</taxon>
        <taxon>Magnoliopsida</taxon>
        <taxon>Liliopsida</taxon>
        <taxon>Arecaceae</taxon>
        <taxon>Arecoideae</taxon>
        <taxon>Cocoseae</taxon>
        <taxon>Attaleinae</taxon>
        <taxon>Cocos</taxon>
    </lineage>
</organism>
<dbReference type="SUPFAM" id="SSF56112">
    <property type="entry name" value="Protein kinase-like (PK-like)"/>
    <property type="match status" value="1"/>
</dbReference>
<dbReference type="AlphaFoldDB" id="A0A8K0IKQ2"/>
<name>A0A8K0IKQ2_COCNU</name>
<feature type="domain" description="ABC1 atypical kinase-like" evidence="3">
    <location>
        <begin position="260"/>
        <end position="347"/>
    </location>
</feature>
<dbReference type="Pfam" id="PF03109">
    <property type="entry name" value="ABC1"/>
    <property type="match status" value="1"/>
</dbReference>
<evidence type="ECO:0000256" key="2">
    <source>
        <dbReference type="SAM" id="MobiDB-lite"/>
    </source>
</evidence>
<protein>
    <recommendedName>
        <fullName evidence="3">ABC1 atypical kinase-like domain-containing protein</fullName>
    </recommendedName>
</protein>
<reference evidence="4" key="2">
    <citation type="submission" date="2019-07" db="EMBL/GenBank/DDBJ databases">
        <authorList>
            <person name="Yang Y."/>
            <person name="Bocs S."/>
            <person name="Baudouin L."/>
        </authorList>
    </citation>
    <scope>NUCLEOTIDE SEQUENCE</scope>
    <source>
        <tissue evidence="4">Spear leaf of Hainan Tall coconut</tissue>
    </source>
</reference>
<dbReference type="EMBL" id="CM017880">
    <property type="protein sequence ID" value="KAG1361448.1"/>
    <property type="molecule type" value="Genomic_DNA"/>
</dbReference>
<dbReference type="InterPro" id="IPR011009">
    <property type="entry name" value="Kinase-like_dom_sf"/>
</dbReference>
<dbReference type="CDD" id="cd05121">
    <property type="entry name" value="ABC1_ADCK3-like"/>
    <property type="match status" value="1"/>
</dbReference>
<sequence>MEAAPQLLYCGIKPFRRSLAPSPDGFEIGRKKNRHRPIASRSRRSGVFAAATEPKSGNAGPSFRSSSSKTSNGAANGPQDSLLKAVNGAANMSQASSLKAPNGTTNALGNVSEEIKRVRKQMEEDEQLATLMRGLRGQNLADSQFADENIRLRLVEVQEMNSSETLPLVYDPDIIASYWGKRPRAVATRVVQLLSVAGGFLSHLAWDLITKKIKENEVARAIELREIVTSLGPAYIKLGQALSIRPDILSPAAMTELQKLCDKVPSFPDDVAMSLIKEELGQPWYNIYSELTSSPIAAASLGQVYKGRLKETGELVAVKVQRPFVLETVTIDLYIIRKLGLFLRRFPQLLDTGFFHADPHPGNMIRTRDGKLAILDFGLVTRLTDDQKYGMIEAIAHLIHRDYGAIVKDFVKLDFIPDGVNLDPILPVLAKVFDQALEGGGAKNINFQELASDLAQITFDYPFRIPPYFALIIRAIGVLEGIALVGNPDFAIVDEAYPYIAQRLLTDESPRLRNALRYTIYGKSGVFDAERFIDVMQAFENFISAARSGGGENLNGNMADLGVLQSQPGYLVPVFPAMVPQAEQPIRTRAALAFLLSEKGNFFREFILDERLLTDESPRLRNALRYTIYGKSGVFDAERFIDVMQAFENFISAARSGGGENLNGNMADLGVLQSQPGYLVPVFPAMVPQAEQPIRTRAALAFLLSEKGNFFREFILDEIVKAIDALSREQLVQITAALGIANSAPIFSMVPLRPVALLPTITEEDRAILNNVQKVVKFLTSGASKSTLDQDVDIAYIIQELLPVLPGISAKVLPEVLSRLSSRILARLIRETFL</sequence>
<feature type="compositionally biased region" description="Basic residues" evidence="2">
    <location>
        <begin position="31"/>
        <end position="44"/>
    </location>
</feature>
<evidence type="ECO:0000313" key="5">
    <source>
        <dbReference type="Proteomes" id="UP000797356"/>
    </source>
</evidence>
<reference evidence="4" key="1">
    <citation type="journal article" date="2017" name="Gigascience">
        <title>The genome draft of coconut (Cocos nucifera).</title>
        <authorList>
            <person name="Xiao Y."/>
            <person name="Xu P."/>
            <person name="Fan H."/>
            <person name="Baudouin L."/>
            <person name="Xia W."/>
            <person name="Bocs S."/>
            <person name="Xu J."/>
            <person name="Li Q."/>
            <person name="Guo A."/>
            <person name="Zhou L."/>
            <person name="Li J."/>
            <person name="Wu Y."/>
            <person name="Ma Z."/>
            <person name="Armero A."/>
            <person name="Issali A.E."/>
            <person name="Liu N."/>
            <person name="Peng M."/>
            <person name="Yang Y."/>
        </authorList>
    </citation>
    <scope>NUCLEOTIDE SEQUENCE</scope>
    <source>
        <tissue evidence="4">Spear leaf of Hainan Tall coconut</tissue>
    </source>
</reference>
<keyword evidence="5" id="KW-1185">Reference proteome</keyword>
<proteinExistence type="inferred from homology"/>
<dbReference type="PANTHER" id="PTHR10566:SF117">
    <property type="entry name" value="UNUSUAL PROTEIN KINASE-RELATED"/>
    <property type="match status" value="1"/>
</dbReference>